<keyword evidence="1 2" id="KW-0238">DNA-binding</keyword>
<protein>
    <submittedName>
        <fullName evidence="4">DNA-binding transcriptional regulator YbjK</fullName>
    </submittedName>
</protein>
<name>A0A1I3CDK7_9ACTN</name>
<dbReference type="SUPFAM" id="SSF46689">
    <property type="entry name" value="Homeodomain-like"/>
    <property type="match status" value="1"/>
</dbReference>
<accession>A0A1I3CDK7</accession>
<evidence type="ECO:0000256" key="1">
    <source>
        <dbReference type="ARBA" id="ARBA00023125"/>
    </source>
</evidence>
<sequence>MTPTALTPRRRAILDAATAVVVEQGLRGLTHRAVDRAAGLPQGSTSAYLRTRRALQIALTEHVAGQIGQDIDELLEQIADCTPEDPRTVELVLAMFARWLDERALVLAKVELTMEAARDPELAVLLGRERTRIVGVVAEILAGHGQDQTHDRAEAMMASFDGILLSALLRPDDERRDYLARSLALAMQPLSADQPA</sequence>
<evidence type="ECO:0000313" key="4">
    <source>
        <dbReference type="EMBL" id="SFH72654.1"/>
    </source>
</evidence>
<dbReference type="GO" id="GO:0003677">
    <property type="term" value="F:DNA binding"/>
    <property type="evidence" value="ECO:0007669"/>
    <property type="project" value="UniProtKB-UniRule"/>
</dbReference>
<dbReference type="InterPro" id="IPR009057">
    <property type="entry name" value="Homeodomain-like_sf"/>
</dbReference>
<evidence type="ECO:0000259" key="3">
    <source>
        <dbReference type="PROSITE" id="PS50977"/>
    </source>
</evidence>
<dbReference type="Gene3D" id="1.10.357.10">
    <property type="entry name" value="Tetracycline Repressor, domain 2"/>
    <property type="match status" value="1"/>
</dbReference>
<dbReference type="STRING" id="1005945.SAMN05216561_10216"/>
<evidence type="ECO:0000256" key="2">
    <source>
        <dbReference type="PROSITE-ProRule" id="PRU00335"/>
    </source>
</evidence>
<dbReference type="AlphaFoldDB" id="A0A1I3CDK7"/>
<dbReference type="InterPro" id="IPR001647">
    <property type="entry name" value="HTH_TetR"/>
</dbReference>
<dbReference type="PROSITE" id="PS50977">
    <property type="entry name" value="HTH_TETR_2"/>
    <property type="match status" value="1"/>
</dbReference>
<proteinExistence type="predicted"/>
<dbReference type="InterPro" id="IPR036271">
    <property type="entry name" value="Tet_transcr_reg_TetR-rel_C_sf"/>
</dbReference>
<keyword evidence="5" id="KW-1185">Reference proteome</keyword>
<evidence type="ECO:0000313" key="5">
    <source>
        <dbReference type="Proteomes" id="UP000198649"/>
    </source>
</evidence>
<feature type="domain" description="HTH tetR-type" evidence="3">
    <location>
        <begin position="7"/>
        <end position="67"/>
    </location>
</feature>
<dbReference type="EMBL" id="FOQG01000002">
    <property type="protein sequence ID" value="SFH72654.1"/>
    <property type="molecule type" value="Genomic_DNA"/>
</dbReference>
<feature type="DNA-binding region" description="H-T-H motif" evidence="2">
    <location>
        <begin position="30"/>
        <end position="49"/>
    </location>
</feature>
<gene>
    <name evidence="4" type="ORF">SAMN05216561_10216</name>
</gene>
<dbReference type="Pfam" id="PF17940">
    <property type="entry name" value="TetR_C_31"/>
    <property type="match status" value="1"/>
</dbReference>
<dbReference type="SUPFAM" id="SSF48498">
    <property type="entry name" value="Tetracyclin repressor-like, C-terminal domain"/>
    <property type="match status" value="1"/>
</dbReference>
<dbReference type="RefSeq" id="WP_091110091.1">
    <property type="nucleotide sequence ID" value="NZ_BKAF01000028.1"/>
</dbReference>
<organism evidence="4 5">
    <name type="scientific">Nocardioides psychrotolerans</name>
    <dbReference type="NCBI Taxonomy" id="1005945"/>
    <lineage>
        <taxon>Bacteria</taxon>
        <taxon>Bacillati</taxon>
        <taxon>Actinomycetota</taxon>
        <taxon>Actinomycetes</taxon>
        <taxon>Propionibacteriales</taxon>
        <taxon>Nocardioidaceae</taxon>
        <taxon>Nocardioides</taxon>
    </lineage>
</organism>
<dbReference type="InterPro" id="IPR041583">
    <property type="entry name" value="TetR_C_31"/>
</dbReference>
<reference evidence="4 5" key="1">
    <citation type="submission" date="2016-10" db="EMBL/GenBank/DDBJ databases">
        <authorList>
            <person name="de Groot N.N."/>
        </authorList>
    </citation>
    <scope>NUCLEOTIDE SEQUENCE [LARGE SCALE GENOMIC DNA]</scope>
    <source>
        <strain evidence="4 5">CGMCC 1.11156</strain>
    </source>
</reference>
<dbReference type="OrthoDB" id="7506349at2"/>
<dbReference type="Proteomes" id="UP000198649">
    <property type="component" value="Unassembled WGS sequence"/>
</dbReference>